<evidence type="ECO:0000313" key="2">
    <source>
        <dbReference type="EMBL" id="ANB15395.1"/>
    </source>
</evidence>
<keyword evidence="3" id="KW-1185">Reference proteome</keyword>
<protein>
    <submittedName>
        <fullName evidence="2">Uncharacterized protein</fullName>
    </submittedName>
</protein>
<evidence type="ECO:0000256" key="1">
    <source>
        <dbReference type="SAM" id="SignalP"/>
    </source>
</evidence>
<keyword evidence="1" id="KW-0732">Signal</keyword>
<accession>A0A167FJW9</accession>
<name>A0A167FJW9_9ASCO</name>
<dbReference type="OrthoDB" id="4083919at2759"/>
<dbReference type="KEGG" id="slb:AWJ20_3022"/>
<feature type="signal peptide" evidence="1">
    <location>
        <begin position="1"/>
        <end position="20"/>
    </location>
</feature>
<feature type="chain" id="PRO_5007886334" evidence="1">
    <location>
        <begin position="21"/>
        <end position="303"/>
    </location>
</feature>
<proteinExistence type="predicted"/>
<organism evidence="2 3">
    <name type="scientific">Sugiyamaella lignohabitans</name>
    <dbReference type="NCBI Taxonomy" id="796027"/>
    <lineage>
        <taxon>Eukaryota</taxon>
        <taxon>Fungi</taxon>
        <taxon>Dikarya</taxon>
        <taxon>Ascomycota</taxon>
        <taxon>Saccharomycotina</taxon>
        <taxon>Dipodascomycetes</taxon>
        <taxon>Dipodascales</taxon>
        <taxon>Trichomonascaceae</taxon>
        <taxon>Sugiyamaella</taxon>
    </lineage>
</organism>
<reference evidence="2 3" key="1">
    <citation type="submission" date="2016-02" db="EMBL/GenBank/DDBJ databases">
        <title>Complete genome sequence and transcriptome regulation of the pentose utilising yeast Sugiyamaella lignohabitans.</title>
        <authorList>
            <person name="Bellasio M."/>
            <person name="Peymann A."/>
            <person name="Valli M."/>
            <person name="Sipitzky M."/>
            <person name="Graf A."/>
            <person name="Sauer M."/>
            <person name="Marx H."/>
            <person name="Mattanovich D."/>
        </authorList>
    </citation>
    <scope>NUCLEOTIDE SEQUENCE [LARGE SCALE GENOMIC DNA]</scope>
    <source>
        <strain evidence="2 3">CBS 10342</strain>
    </source>
</reference>
<sequence>MVRDFWKLLCITSVVTTIHAAESPYHNSLIEPACNTATSIFMPWTGFRVSRQTATRTRPWETVYEMRISYCWRGSEYFVTTISTGGGWIAWNSTFCIEETPYTSEIAGCFKLARRMRYSSIDSPLYHPDTFVGGLFLCESETLCTNYGAVPISPMITDQPYMVWYENSPNHTEVIPLLYTPDRSSVFYPRVNSEWASYIDINEEYDPDARLIDDNTSFNKTPKLTPRQFYLSAIKRVISQLRRSGISLGFPMAHIVKDWTLVIDQLLLAIFKMPPKDAAYYYRVAVNTFEQNYICNFTKFQLF</sequence>
<dbReference type="Proteomes" id="UP000189580">
    <property type="component" value="Chromosome b"/>
</dbReference>
<dbReference type="AlphaFoldDB" id="A0A167FJW9"/>
<gene>
    <name evidence="2" type="ORF">AWJ20_3022</name>
</gene>
<dbReference type="EMBL" id="CP014503">
    <property type="protein sequence ID" value="ANB15395.1"/>
    <property type="molecule type" value="Genomic_DNA"/>
</dbReference>
<dbReference type="RefSeq" id="XP_018737872.1">
    <property type="nucleotide sequence ID" value="XM_018880012.1"/>
</dbReference>
<dbReference type="GeneID" id="30034999"/>
<evidence type="ECO:0000313" key="3">
    <source>
        <dbReference type="Proteomes" id="UP000189580"/>
    </source>
</evidence>